<evidence type="ECO:0000256" key="2">
    <source>
        <dbReference type="SAM" id="MobiDB-lite"/>
    </source>
</evidence>
<dbReference type="PANTHER" id="PTHR46292:SF1">
    <property type="entry name" value="COILED-COIL DOMAIN-CONTAINING PROTEIN 102A"/>
    <property type="match status" value="1"/>
</dbReference>
<evidence type="ECO:0000313" key="4">
    <source>
        <dbReference type="Proteomes" id="UP000094527"/>
    </source>
</evidence>
<accession>A0A1D2MIB0</accession>
<evidence type="ECO:0000256" key="1">
    <source>
        <dbReference type="ARBA" id="ARBA00023054"/>
    </source>
</evidence>
<dbReference type="STRING" id="48709.A0A1D2MIB0"/>
<feature type="region of interest" description="Disordered" evidence="2">
    <location>
        <begin position="1"/>
        <end position="59"/>
    </location>
</feature>
<protein>
    <recommendedName>
        <fullName evidence="5">Coiled-coil domain-containing protein 102A</fullName>
    </recommendedName>
</protein>
<organism evidence="3 4">
    <name type="scientific">Orchesella cincta</name>
    <name type="common">Springtail</name>
    <name type="synonym">Podura cincta</name>
    <dbReference type="NCBI Taxonomy" id="48709"/>
    <lineage>
        <taxon>Eukaryota</taxon>
        <taxon>Metazoa</taxon>
        <taxon>Ecdysozoa</taxon>
        <taxon>Arthropoda</taxon>
        <taxon>Hexapoda</taxon>
        <taxon>Collembola</taxon>
        <taxon>Entomobryomorpha</taxon>
        <taxon>Entomobryoidea</taxon>
        <taxon>Orchesellidae</taxon>
        <taxon>Orchesellinae</taxon>
        <taxon>Orchesella</taxon>
    </lineage>
</organism>
<sequence>MGDSHHFHHHHHHPRPKSQVFCDDEDDDMTMDRPSSSAGLIRHSETHHSVQSQNQKSELEQLRSRVCQMEKTLRWWSDCTSNWKHKWSQVRQERNTLRAQLKEITGGSVVPKPEVKSEAVQTDSCDQPSNATSMSTAADVHLLTKLLDEAQRTIGIERDEKLHLHRSIERLQQDLVDFNAMYDELVKEVQLLKLDDSGGGGWWWNRKQSSQYQNERCGSPHKFIIQRKTVDTPCT</sequence>
<evidence type="ECO:0000313" key="3">
    <source>
        <dbReference type="EMBL" id="ODM92738.1"/>
    </source>
</evidence>
<name>A0A1D2MIB0_ORCCI</name>
<dbReference type="OrthoDB" id="5984396at2759"/>
<keyword evidence="4" id="KW-1185">Reference proteome</keyword>
<dbReference type="Proteomes" id="UP000094527">
    <property type="component" value="Unassembled WGS sequence"/>
</dbReference>
<gene>
    <name evidence="3" type="ORF">Ocin01_13941</name>
</gene>
<reference evidence="3 4" key="1">
    <citation type="journal article" date="2016" name="Genome Biol. Evol.">
        <title>Gene Family Evolution Reflects Adaptation to Soil Environmental Stressors in the Genome of the Collembolan Orchesella cincta.</title>
        <authorList>
            <person name="Faddeeva-Vakhrusheva A."/>
            <person name="Derks M.F."/>
            <person name="Anvar S.Y."/>
            <person name="Agamennone V."/>
            <person name="Suring W."/>
            <person name="Smit S."/>
            <person name="van Straalen N.M."/>
            <person name="Roelofs D."/>
        </authorList>
    </citation>
    <scope>NUCLEOTIDE SEQUENCE [LARGE SCALE GENOMIC DNA]</scope>
    <source>
        <tissue evidence="3">Mixed pool</tissue>
    </source>
</reference>
<dbReference type="EMBL" id="LJIJ01001158">
    <property type="protein sequence ID" value="ODM92738.1"/>
    <property type="molecule type" value="Genomic_DNA"/>
</dbReference>
<evidence type="ECO:0008006" key="5">
    <source>
        <dbReference type="Google" id="ProtNLM"/>
    </source>
</evidence>
<dbReference type="AlphaFoldDB" id="A0A1D2MIB0"/>
<dbReference type="PANTHER" id="PTHR46292">
    <property type="entry name" value="COILED-COIL DOMAIN-CONTAINING PROTEIN 102A"/>
    <property type="match status" value="1"/>
</dbReference>
<keyword evidence="1" id="KW-0175">Coiled coil</keyword>
<comment type="caution">
    <text evidence="3">The sequence shown here is derived from an EMBL/GenBank/DDBJ whole genome shotgun (WGS) entry which is preliminary data.</text>
</comment>
<proteinExistence type="predicted"/>
<feature type="compositionally biased region" description="Basic residues" evidence="2">
    <location>
        <begin position="1"/>
        <end position="16"/>
    </location>
</feature>